<evidence type="ECO:0000313" key="3">
    <source>
        <dbReference type="Proteomes" id="UP000738126"/>
    </source>
</evidence>
<keyword evidence="3" id="KW-1185">Reference proteome</keyword>
<comment type="caution">
    <text evidence="2">The sequence shown here is derived from an EMBL/GenBank/DDBJ whole genome shotgun (WGS) entry which is preliminary data.</text>
</comment>
<evidence type="ECO:0000256" key="1">
    <source>
        <dbReference type="SAM" id="Coils"/>
    </source>
</evidence>
<reference evidence="2 3" key="1">
    <citation type="journal article" date="2020" name="Microorganisms">
        <title>Osmotic Adaptation and Compatible Solute Biosynthesis of Phototrophic Bacteria as Revealed from Genome Analyses.</title>
        <authorList>
            <person name="Imhoff J.F."/>
            <person name="Rahn T."/>
            <person name="Kunzel S."/>
            <person name="Keller A."/>
            <person name="Neulinger S.C."/>
        </authorList>
    </citation>
    <scope>NUCLEOTIDE SEQUENCE [LARGE SCALE GENOMIC DNA]</scope>
    <source>
        <strain evidence="2 3">DSM 15116</strain>
    </source>
</reference>
<accession>A0ABS1E5Q7</accession>
<keyword evidence="1" id="KW-0175">Coiled coil</keyword>
<sequence length="95" mass="10278">MGPPRAVDWIMTDKTVDTLGRLAQTVAVSLIVMALGWVGTAVTTAGEEIVRLQSEVQNLSEKLEQIDGVQAKIQRLETRVGILEDRSDRSDGEGG</sequence>
<feature type="coiled-coil region" evidence="1">
    <location>
        <begin position="42"/>
        <end position="86"/>
    </location>
</feature>
<protein>
    <submittedName>
        <fullName evidence="2">Uncharacterized protein</fullName>
    </submittedName>
</protein>
<evidence type="ECO:0000313" key="2">
    <source>
        <dbReference type="EMBL" id="MBK1725711.1"/>
    </source>
</evidence>
<name>A0ABS1E5Q7_9GAMM</name>
<gene>
    <name evidence="2" type="ORF">CKO13_01475</name>
</gene>
<dbReference type="EMBL" id="NRSH01000007">
    <property type="protein sequence ID" value="MBK1725711.1"/>
    <property type="molecule type" value="Genomic_DNA"/>
</dbReference>
<organism evidence="2 3">
    <name type="scientific">Halorhodospira neutriphila</name>
    <dbReference type="NCBI Taxonomy" id="168379"/>
    <lineage>
        <taxon>Bacteria</taxon>
        <taxon>Pseudomonadati</taxon>
        <taxon>Pseudomonadota</taxon>
        <taxon>Gammaproteobacteria</taxon>
        <taxon>Chromatiales</taxon>
        <taxon>Ectothiorhodospiraceae</taxon>
        <taxon>Halorhodospira</taxon>
    </lineage>
</organism>
<proteinExistence type="predicted"/>
<dbReference type="Proteomes" id="UP000738126">
    <property type="component" value="Unassembled WGS sequence"/>
</dbReference>